<feature type="compositionally biased region" description="Polar residues" evidence="1">
    <location>
        <begin position="319"/>
        <end position="333"/>
    </location>
</feature>
<dbReference type="InterPro" id="IPR001357">
    <property type="entry name" value="BRCT_dom"/>
</dbReference>
<feature type="compositionally biased region" description="Acidic residues" evidence="1">
    <location>
        <begin position="52"/>
        <end position="68"/>
    </location>
</feature>
<evidence type="ECO:0000313" key="4">
    <source>
        <dbReference type="Proteomes" id="UP000309340"/>
    </source>
</evidence>
<reference evidence="3 4" key="1">
    <citation type="submission" date="2017-03" db="EMBL/GenBank/DDBJ databases">
        <title>Genomes of endolithic fungi from Antarctica.</title>
        <authorList>
            <person name="Coleine C."/>
            <person name="Masonjones S."/>
            <person name="Stajich J.E."/>
        </authorList>
    </citation>
    <scope>NUCLEOTIDE SEQUENCE [LARGE SCALE GENOMIC DNA]</scope>
    <source>
        <strain evidence="3 4">CCFEE 5184</strain>
    </source>
</reference>
<dbReference type="PROSITE" id="PS50172">
    <property type="entry name" value="BRCT"/>
    <property type="match status" value="1"/>
</dbReference>
<feature type="domain" description="BRCT" evidence="2">
    <location>
        <begin position="432"/>
        <end position="493"/>
    </location>
</feature>
<name>A0A4U0XF20_9PEZI</name>
<dbReference type="CDD" id="cd00027">
    <property type="entry name" value="BRCT"/>
    <property type="match status" value="1"/>
</dbReference>
<dbReference type="InterPro" id="IPR036420">
    <property type="entry name" value="BRCT_dom_sf"/>
</dbReference>
<dbReference type="SMART" id="SM00292">
    <property type="entry name" value="BRCT"/>
    <property type="match status" value="1"/>
</dbReference>
<dbReference type="EMBL" id="NAJQ01000273">
    <property type="protein sequence ID" value="TKA73215.1"/>
    <property type="molecule type" value="Genomic_DNA"/>
</dbReference>
<sequence>MPPRRDSAMKQSVMPVVPTMTTSDPDNLDRDADSETIEVKHPAKTPTTPKEDAEDDAETEDESGEGDLDASSHNAPPTELTTVDTIAESPAANVKSNKYHLDRLAPATQPGGIAGSSAPVLDTESPLSKKTAAPQGETQAEGDLLVQQAAMVRSDGLGEDDMVDSAKKAKRLTTYARSRGTPTSSRQTPQKARKVEKPIPQAQDDEGDEEDSITVAGQPAPAKVIPIALDYAAKTGPAFSSSVDGLDTHGIASKTARRSMLAGSKRGIDEVIETNEEADAAEEPSSPEQPPRKLPKAAQPEEDGPKSRKLKHPRKFAALSSSSAKPQRSSNRMETVEAGDNITVVPRSTPAAKPAPAKPSAAKSKKSKPRGKSSTPQIPISHHNTRATPASTTRPGPTTPALDGANPQILLSGSVKDNTPLIKWLKSRKTPLIDAIPANRTTHFICVVPEKRKLATSAKVLRSLAMGKFIVTEDWLKDSKARGVLLDPPDYVHPEVDVDPHVVAGRGRLFEGKRVFFTERLCGEYGEGGWRDVRDLVMDAGAEGEEQGEEAVVVFLGAGEGDPDVARLRDELGCRVYGKGLLARSLMRGWLDLEGGEFVLGAAGGKGERGKKKKGKGGKH</sequence>
<protein>
    <recommendedName>
        <fullName evidence="2">BRCT domain-containing protein</fullName>
    </recommendedName>
</protein>
<feature type="compositionally biased region" description="Acidic residues" evidence="1">
    <location>
        <begin position="203"/>
        <end position="212"/>
    </location>
</feature>
<gene>
    <name evidence="3" type="ORF">B0A55_07772</name>
</gene>
<feature type="compositionally biased region" description="Low complexity" evidence="1">
    <location>
        <begin position="346"/>
        <end position="362"/>
    </location>
</feature>
<feature type="region of interest" description="Disordered" evidence="1">
    <location>
        <begin position="237"/>
        <end position="412"/>
    </location>
</feature>
<feature type="compositionally biased region" description="Polar residues" evidence="1">
    <location>
        <begin position="180"/>
        <end position="190"/>
    </location>
</feature>
<dbReference type="Gene3D" id="3.40.50.10190">
    <property type="entry name" value="BRCT domain"/>
    <property type="match status" value="1"/>
</dbReference>
<dbReference type="AlphaFoldDB" id="A0A4U0XF20"/>
<comment type="caution">
    <text evidence="3">The sequence shown here is derived from an EMBL/GenBank/DDBJ whole genome shotgun (WGS) entry which is preliminary data.</text>
</comment>
<feature type="region of interest" description="Disordered" evidence="1">
    <location>
        <begin position="1"/>
        <end position="220"/>
    </location>
</feature>
<evidence type="ECO:0000313" key="3">
    <source>
        <dbReference type="EMBL" id="TKA73215.1"/>
    </source>
</evidence>
<evidence type="ECO:0000256" key="1">
    <source>
        <dbReference type="SAM" id="MobiDB-lite"/>
    </source>
</evidence>
<dbReference type="Proteomes" id="UP000309340">
    <property type="component" value="Unassembled WGS sequence"/>
</dbReference>
<proteinExistence type="predicted"/>
<evidence type="ECO:0000259" key="2">
    <source>
        <dbReference type="PROSITE" id="PS50172"/>
    </source>
</evidence>
<dbReference type="OrthoDB" id="342264at2759"/>
<accession>A0A4U0XF20</accession>
<organism evidence="3 4">
    <name type="scientific">Friedmanniomyces simplex</name>
    <dbReference type="NCBI Taxonomy" id="329884"/>
    <lineage>
        <taxon>Eukaryota</taxon>
        <taxon>Fungi</taxon>
        <taxon>Dikarya</taxon>
        <taxon>Ascomycota</taxon>
        <taxon>Pezizomycotina</taxon>
        <taxon>Dothideomycetes</taxon>
        <taxon>Dothideomycetidae</taxon>
        <taxon>Mycosphaerellales</taxon>
        <taxon>Teratosphaeriaceae</taxon>
        <taxon>Friedmanniomyces</taxon>
    </lineage>
</organism>
<feature type="compositionally biased region" description="Polar residues" evidence="1">
    <location>
        <begin position="71"/>
        <end position="84"/>
    </location>
</feature>
<dbReference type="SUPFAM" id="SSF52113">
    <property type="entry name" value="BRCT domain"/>
    <property type="match status" value="1"/>
</dbReference>
<feature type="compositionally biased region" description="Basic and acidic residues" evidence="1">
    <location>
        <begin position="27"/>
        <end position="41"/>
    </location>
</feature>
<feature type="compositionally biased region" description="Acidic residues" evidence="1">
    <location>
        <begin position="270"/>
        <end position="282"/>
    </location>
</feature>
<feature type="compositionally biased region" description="Polar residues" evidence="1">
    <location>
        <begin position="386"/>
        <end position="396"/>
    </location>
</feature>
<keyword evidence="4" id="KW-1185">Reference proteome</keyword>